<reference evidence="4" key="1">
    <citation type="submission" date="2020-05" db="EMBL/GenBank/DDBJ databases">
        <authorList>
            <person name="Chiriac C."/>
            <person name="Salcher M."/>
            <person name="Ghai R."/>
            <person name="Kavagutti S V."/>
        </authorList>
    </citation>
    <scope>NUCLEOTIDE SEQUENCE</scope>
</reference>
<dbReference type="Gene3D" id="3.90.180.10">
    <property type="entry name" value="Medium-chain alcohol dehydrogenases, catalytic domain"/>
    <property type="match status" value="1"/>
</dbReference>
<dbReference type="InterPro" id="IPR011032">
    <property type="entry name" value="GroES-like_sf"/>
</dbReference>
<dbReference type="GO" id="GO:0070402">
    <property type="term" value="F:NADPH binding"/>
    <property type="evidence" value="ECO:0007669"/>
    <property type="project" value="TreeGrafter"/>
</dbReference>
<dbReference type="PANTHER" id="PTHR48106:SF13">
    <property type="entry name" value="QUINONE OXIDOREDUCTASE-RELATED"/>
    <property type="match status" value="1"/>
</dbReference>
<feature type="domain" description="Enoyl reductase (ER)" evidence="3">
    <location>
        <begin position="13"/>
        <end position="309"/>
    </location>
</feature>
<sequence>MTRATAARLVEPGRPLDIQEVDLADPAAGEVLVELTHAGVNPFDRYNAAGLVLPDGPLPRTIGGEATGTLDGRAVLVVGGPTGLGLTSDGTWATAVVTPAETVLPLPDGVDPVAAATLGVAGQTAWQAVHSVGLVTSADRVVVLGASGGVGGIAVALAAQTGAEVWGQTTNPENAELIRESGAHHVLVGGPEALDAVKPTVAFDALGGAYTGALVERLRPGGRLVSYGTSTGARVELNMQSVYRKGLSLLGYASLHFAPEEREAALLGLLDALATGALKVRIAGVLPLAEAQQALDLLAQRAMVGKLVLDLRA</sequence>
<dbReference type="GO" id="GO:0005829">
    <property type="term" value="C:cytosol"/>
    <property type="evidence" value="ECO:0007669"/>
    <property type="project" value="TreeGrafter"/>
</dbReference>
<name>A0A6J7JBR8_9ZZZZ</name>
<dbReference type="InterPro" id="IPR020843">
    <property type="entry name" value="ER"/>
</dbReference>
<dbReference type="GO" id="GO:0003960">
    <property type="term" value="F:quinone reductase (NADPH) activity"/>
    <property type="evidence" value="ECO:0007669"/>
    <property type="project" value="TreeGrafter"/>
</dbReference>
<dbReference type="SUPFAM" id="SSF51735">
    <property type="entry name" value="NAD(P)-binding Rossmann-fold domains"/>
    <property type="match status" value="1"/>
</dbReference>
<evidence type="ECO:0000313" key="4">
    <source>
        <dbReference type="EMBL" id="CAB4940828.1"/>
    </source>
</evidence>
<dbReference type="PANTHER" id="PTHR48106">
    <property type="entry name" value="QUINONE OXIDOREDUCTASE PIG3-RELATED"/>
    <property type="match status" value="1"/>
</dbReference>
<dbReference type="InterPro" id="IPR036291">
    <property type="entry name" value="NAD(P)-bd_dom_sf"/>
</dbReference>
<evidence type="ECO:0000259" key="3">
    <source>
        <dbReference type="SMART" id="SM00829"/>
    </source>
</evidence>
<accession>A0A6J7JBR8</accession>
<dbReference type="GO" id="GO:0035925">
    <property type="term" value="F:mRNA 3'-UTR AU-rich region binding"/>
    <property type="evidence" value="ECO:0007669"/>
    <property type="project" value="TreeGrafter"/>
</dbReference>
<evidence type="ECO:0000256" key="2">
    <source>
        <dbReference type="ARBA" id="ARBA00023002"/>
    </source>
</evidence>
<keyword evidence="1" id="KW-0521">NADP</keyword>
<protein>
    <submittedName>
        <fullName evidence="4">Unannotated protein</fullName>
    </submittedName>
</protein>
<dbReference type="SUPFAM" id="SSF50129">
    <property type="entry name" value="GroES-like"/>
    <property type="match status" value="1"/>
</dbReference>
<keyword evidence="2" id="KW-0560">Oxidoreductase</keyword>
<dbReference type="Gene3D" id="3.40.50.720">
    <property type="entry name" value="NAD(P)-binding Rossmann-like Domain"/>
    <property type="match status" value="1"/>
</dbReference>
<dbReference type="Pfam" id="PF13602">
    <property type="entry name" value="ADH_zinc_N_2"/>
    <property type="match status" value="1"/>
</dbReference>
<dbReference type="AlphaFoldDB" id="A0A6J7JBR8"/>
<proteinExistence type="predicted"/>
<dbReference type="EMBL" id="CAFBMX010000010">
    <property type="protein sequence ID" value="CAB4940828.1"/>
    <property type="molecule type" value="Genomic_DNA"/>
</dbReference>
<gene>
    <name evidence="4" type="ORF">UFOPK3674_01814</name>
</gene>
<organism evidence="4">
    <name type="scientific">freshwater metagenome</name>
    <dbReference type="NCBI Taxonomy" id="449393"/>
    <lineage>
        <taxon>unclassified sequences</taxon>
        <taxon>metagenomes</taxon>
        <taxon>ecological metagenomes</taxon>
    </lineage>
</organism>
<dbReference type="SMART" id="SM00829">
    <property type="entry name" value="PKS_ER"/>
    <property type="match status" value="1"/>
</dbReference>
<evidence type="ECO:0000256" key="1">
    <source>
        <dbReference type="ARBA" id="ARBA00022857"/>
    </source>
</evidence>